<dbReference type="PRINTS" id="PR00080">
    <property type="entry name" value="SDRFAMILY"/>
</dbReference>
<dbReference type="InterPro" id="IPR036291">
    <property type="entry name" value="NAD(P)-bd_dom_sf"/>
</dbReference>
<organism evidence="3 4">
    <name type="scientific">Candidatus Litorirhabdus singularis</name>
    <dbReference type="NCBI Taxonomy" id="2518993"/>
    <lineage>
        <taxon>Bacteria</taxon>
        <taxon>Pseudomonadati</taxon>
        <taxon>Pseudomonadota</taxon>
        <taxon>Gammaproteobacteria</taxon>
        <taxon>Cellvibrionales</taxon>
        <taxon>Halieaceae</taxon>
        <taxon>Candidatus Litorirhabdus</taxon>
    </lineage>
</organism>
<dbReference type="SUPFAM" id="SSF51735">
    <property type="entry name" value="NAD(P)-binding Rossmann-fold domains"/>
    <property type="match status" value="1"/>
</dbReference>
<accession>A0ABT3TM01</accession>
<dbReference type="PROSITE" id="PS00061">
    <property type="entry name" value="ADH_SHORT"/>
    <property type="match status" value="1"/>
</dbReference>
<dbReference type="InterPro" id="IPR020904">
    <property type="entry name" value="Sc_DH/Rdtase_CS"/>
</dbReference>
<dbReference type="Proteomes" id="UP001143362">
    <property type="component" value="Unassembled WGS sequence"/>
</dbReference>
<keyword evidence="2" id="KW-0560">Oxidoreductase</keyword>
<proteinExistence type="inferred from homology"/>
<dbReference type="Gene3D" id="3.40.50.720">
    <property type="entry name" value="NAD(P)-binding Rossmann-like Domain"/>
    <property type="match status" value="1"/>
</dbReference>
<gene>
    <name evidence="3" type="ORF">EYC98_16000</name>
</gene>
<dbReference type="CDD" id="cd05233">
    <property type="entry name" value="SDR_c"/>
    <property type="match status" value="1"/>
</dbReference>
<protein>
    <submittedName>
        <fullName evidence="3">SDR family oxidoreductase</fullName>
    </submittedName>
</protein>
<dbReference type="RefSeq" id="WP_279246392.1">
    <property type="nucleotide sequence ID" value="NZ_SHNN01000003.1"/>
</dbReference>
<evidence type="ECO:0000313" key="4">
    <source>
        <dbReference type="Proteomes" id="UP001143362"/>
    </source>
</evidence>
<evidence type="ECO:0000313" key="3">
    <source>
        <dbReference type="EMBL" id="MCX2982367.1"/>
    </source>
</evidence>
<dbReference type="InterPro" id="IPR002347">
    <property type="entry name" value="SDR_fam"/>
</dbReference>
<dbReference type="PRINTS" id="PR00081">
    <property type="entry name" value="GDHRDH"/>
</dbReference>
<keyword evidence="4" id="KW-1185">Reference proteome</keyword>
<evidence type="ECO:0000256" key="2">
    <source>
        <dbReference type="ARBA" id="ARBA00023002"/>
    </source>
</evidence>
<dbReference type="Pfam" id="PF13561">
    <property type="entry name" value="adh_short_C2"/>
    <property type="match status" value="1"/>
</dbReference>
<dbReference type="EMBL" id="SHNN01000003">
    <property type="protein sequence ID" value="MCX2982367.1"/>
    <property type="molecule type" value="Genomic_DNA"/>
</dbReference>
<evidence type="ECO:0000256" key="1">
    <source>
        <dbReference type="ARBA" id="ARBA00006484"/>
    </source>
</evidence>
<sequence>MSVSSRKVIIVTGSSSGIGAAVARRAARENFNVLVNYNSNQAGAEEVVSYCHRQGVDAVAVGADIGEDAACHALVGVAQESWGRVDVLVNNAGTTKFCAHGDLDGLDAEDFHRLYQINAVGAFQMIRAVAPVMKRNGGTIVNVASVAGLKGVGSSLAYACSKAALLAINQSMARELGPEIQVNAVCPGMVEGEWLREGLGEELYPAVEQHFKDRAPMGAIMTADTVADNIWFFAVGASNVTGEHLLLDGGATLPY</sequence>
<comment type="caution">
    <text evidence="3">The sequence shown here is derived from an EMBL/GenBank/DDBJ whole genome shotgun (WGS) entry which is preliminary data.</text>
</comment>
<comment type="similarity">
    <text evidence="1">Belongs to the short-chain dehydrogenases/reductases (SDR) family.</text>
</comment>
<dbReference type="PANTHER" id="PTHR43639:SF1">
    <property type="entry name" value="SHORT-CHAIN DEHYDROGENASE_REDUCTASE FAMILY PROTEIN"/>
    <property type="match status" value="1"/>
</dbReference>
<dbReference type="PANTHER" id="PTHR43639">
    <property type="entry name" value="OXIDOREDUCTASE, SHORT-CHAIN DEHYDROGENASE/REDUCTASE FAMILY (AFU_ORTHOLOGUE AFUA_5G02870)"/>
    <property type="match status" value="1"/>
</dbReference>
<name>A0ABT3TM01_9GAMM</name>
<reference evidence="3" key="1">
    <citation type="submission" date="2019-02" db="EMBL/GenBank/DDBJ databases">
        <authorList>
            <person name="Li S.-H."/>
        </authorList>
    </citation>
    <scope>NUCLEOTIDE SEQUENCE</scope>
    <source>
        <strain evidence="3">IMCC14734</strain>
    </source>
</reference>